<organism evidence="3 4">
    <name type="scientific">Flavobacterium fructosi</name>
    <dbReference type="NCBI Taxonomy" id="3230416"/>
    <lineage>
        <taxon>Bacteria</taxon>
        <taxon>Pseudomonadati</taxon>
        <taxon>Bacteroidota</taxon>
        <taxon>Flavobacteriia</taxon>
        <taxon>Flavobacteriales</taxon>
        <taxon>Flavobacteriaceae</taxon>
        <taxon>Flavobacterium</taxon>
    </lineage>
</organism>
<dbReference type="RefSeq" id="WP_379857216.1">
    <property type="nucleotide sequence ID" value="NZ_JBHZQA010000002.1"/>
</dbReference>
<dbReference type="PANTHER" id="PTHR46401">
    <property type="entry name" value="GLYCOSYLTRANSFERASE WBBK-RELATED"/>
    <property type="match status" value="1"/>
</dbReference>
<reference evidence="3 4" key="1">
    <citation type="submission" date="2024-06" db="EMBL/GenBank/DDBJ databases">
        <title>Flavobacterium spp. isolated from glacier.</title>
        <authorList>
            <person name="Han D."/>
        </authorList>
    </citation>
    <scope>NUCLEOTIDE SEQUENCE [LARGE SCALE GENOMIC DNA]</scope>
    <source>
        <strain evidence="3 4">LB3P45</strain>
    </source>
</reference>
<sequence>MKVAVITSFPPSKVTLNEYGYHLVKNFVQRTEVSQLLLITDKTKEPKQLDFKNSTKVSVKECWEFNSYANIFTICRTIFKEKPDAVLFNLQFVKFGDKKVPAALGLLIPMILRLFGFNTIVLLHNILEQVDLENAGFTSNKIAQKTYKLIGTCLTKCILKADKVAVTISKYVEILNEKYKTDNVILIPHGTFEIPKNPNFDLPEGPKKVMAFGKFGTYKKVEILIDAVELIRKNSDEAIEIVIAGTDSPNTPGYLQEVKEKYAHIPGIIFTGYIEENEVATVFNESTMVVFPYTSTTGSSGVLHQAGSYGKAVVMPDLGDLSILVKEEGYIGEFFNPESTESLAKAIETILKDDDYRRKLAETNYRAACELSMDKIVQMYIRDFKQVNYDKIIRWVNG</sequence>
<dbReference type="Proteomes" id="UP001600039">
    <property type="component" value="Unassembled WGS sequence"/>
</dbReference>
<keyword evidence="3" id="KW-0328">Glycosyltransferase</keyword>
<evidence type="ECO:0000313" key="3">
    <source>
        <dbReference type="EMBL" id="MFE3847231.1"/>
    </source>
</evidence>
<feature type="domain" description="Glycosyl transferase family 1" evidence="2">
    <location>
        <begin position="201"/>
        <end position="365"/>
    </location>
</feature>
<dbReference type="PANTHER" id="PTHR46401:SF2">
    <property type="entry name" value="GLYCOSYLTRANSFERASE WBBK-RELATED"/>
    <property type="match status" value="1"/>
</dbReference>
<dbReference type="Gene3D" id="3.40.50.2000">
    <property type="entry name" value="Glycogen Phosphorylase B"/>
    <property type="match status" value="2"/>
</dbReference>
<dbReference type="EMBL" id="JBHZQA010000002">
    <property type="protein sequence ID" value="MFE3847231.1"/>
    <property type="molecule type" value="Genomic_DNA"/>
</dbReference>
<proteinExistence type="predicted"/>
<evidence type="ECO:0000256" key="1">
    <source>
        <dbReference type="ARBA" id="ARBA00022679"/>
    </source>
</evidence>
<comment type="caution">
    <text evidence="3">The sequence shown here is derived from an EMBL/GenBank/DDBJ whole genome shotgun (WGS) entry which is preliminary data.</text>
</comment>
<name>A0ABW6HJN2_9FLAO</name>
<dbReference type="GO" id="GO:0016757">
    <property type="term" value="F:glycosyltransferase activity"/>
    <property type="evidence" value="ECO:0007669"/>
    <property type="project" value="UniProtKB-KW"/>
</dbReference>
<dbReference type="SUPFAM" id="SSF53756">
    <property type="entry name" value="UDP-Glycosyltransferase/glycogen phosphorylase"/>
    <property type="match status" value="1"/>
</dbReference>
<dbReference type="Pfam" id="PF00534">
    <property type="entry name" value="Glycos_transf_1"/>
    <property type="match status" value="1"/>
</dbReference>
<gene>
    <name evidence="3" type="ORF">ACFX5D_04530</name>
</gene>
<evidence type="ECO:0000313" key="4">
    <source>
        <dbReference type="Proteomes" id="UP001600039"/>
    </source>
</evidence>
<dbReference type="EC" id="2.4.-.-" evidence="3"/>
<dbReference type="InterPro" id="IPR001296">
    <property type="entry name" value="Glyco_trans_1"/>
</dbReference>
<keyword evidence="4" id="KW-1185">Reference proteome</keyword>
<evidence type="ECO:0000259" key="2">
    <source>
        <dbReference type="Pfam" id="PF00534"/>
    </source>
</evidence>
<accession>A0ABW6HJN2</accession>
<keyword evidence="1 3" id="KW-0808">Transferase</keyword>
<protein>
    <submittedName>
        <fullName evidence="3">Glycosyltransferase</fullName>
        <ecNumber evidence="3">2.4.-.-</ecNumber>
    </submittedName>
</protein>